<keyword evidence="2" id="KW-0238">DNA-binding</keyword>
<evidence type="ECO:0000313" key="3">
    <source>
        <dbReference type="Proteomes" id="UP000011518"/>
    </source>
</evidence>
<accession>L9KJX6</accession>
<dbReference type="STRING" id="246437.L9KJX6"/>
<sequence>MPTDDYSEESDTDLSQKSDGPASPVEGPKDPSCPKDSGLTSVGTDTFRLQSERRVIQSAANRDSSVQKAEKEPTNESSRSLGHDAD</sequence>
<reference evidence="3" key="1">
    <citation type="submission" date="2012-07" db="EMBL/GenBank/DDBJ databases">
        <title>Genome of the Chinese tree shrew, a rising model animal genetically related to primates.</title>
        <authorList>
            <person name="Zhang G."/>
            <person name="Fan Y."/>
            <person name="Yao Y."/>
            <person name="Huang Z."/>
        </authorList>
    </citation>
    <scope>NUCLEOTIDE SEQUENCE [LARGE SCALE GENOMIC DNA]</scope>
</reference>
<keyword evidence="3" id="KW-1185">Reference proteome</keyword>
<gene>
    <name evidence="2" type="ORF">TREES_T100001576</name>
</gene>
<evidence type="ECO:0000256" key="1">
    <source>
        <dbReference type="SAM" id="MobiDB-lite"/>
    </source>
</evidence>
<feature type="compositionally biased region" description="Polar residues" evidence="1">
    <location>
        <begin position="38"/>
        <end position="49"/>
    </location>
</feature>
<evidence type="ECO:0000313" key="2">
    <source>
        <dbReference type="EMBL" id="ELW63056.1"/>
    </source>
</evidence>
<feature type="compositionally biased region" description="Polar residues" evidence="1">
    <location>
        <begin position="58"/>
        <end position="67"/>
    </location>
</feature>
<dbReference type="GO" id="GO:0003677">
    <property type="term" value="F:DNA binding"/>
    <property type="evidence" value="ECO:0007669"/>
    <property type="project" value="UniProtKB-KW"/>
</dbReference>
<dbReference type="InParanoid" id="L9KJX6"/>
<proteinExistence type="predicted"/>
<keyword evidence="2" id="KW-0371">Homeobox</keyword>
<feature type="compositionally biased region" description="Acidic residues" evidence="1">
    <location>
        <begin position="1"/>
        <end position="12"/>
    </location>
</feature>
<organism evidence="2 3">
    <name type="scientific">Tupaia chinensis</name>
    <name type="common">Chinese tree shrew</name>
    <name type="synonym">Tupaia belangeri chinensis</name>
    <dbReference type="NCBI Taxonomy" id="246437"/>
    <lineage>
        <taxon>Eukaryota</taxon>
        <taxon>Metazoa</taxon>
        <taxon>Chordata</taxon>
        <taxon>Craniata</taxon>
        <taxon>Vertebrata</taxon>
        <taxon>Euteleostomi</taxon>
        <taxon>Mammalia</taxon>
        <taxon>Eutheria</taxon>
        <taxon>Euarchontoglires</taxon>
        <taxon>Scandentia</taxon>
        <taxon>Tupaiidae</taxon>
        <taxon>Tupaia</taxon>
    </lineage>
</organism>
<name>L9KJX6_TUPCH</name>
<feature type="region of interest" description="Disordered" evidence="1">
    <location>
        <begin position="1"/>
        <end position="86"/>
    </location>
</feature>
<dbReference type="Proteomes" id="UP000011518">
    <property type="component" value="Unassembled WGS sequence"/>
</dbReference>
<protein>
    <submittedName>
        <fullName evidence="2">Zinc finger homeobox protein 3</fullName>
    </submittedName>
</protein>
<dbReference type="AlphaFoldDB" id="L9KJX6"/>
<reference evidence="3" key="2">
    <citation type="journal article" date="2013" name="Nat. Commun.">
        <title>Genome of the Chinese tree shrew.</title>
        <authorList>
            <person name="Fan Y."/>
            <person name="Huang Z.Y."/>
            <person name="Cao C.C."/>
            <person name="Chen C.S."/>
            <person name="Chen Y.X."/>
            <person name="Fan D.D."/>
            <person name="He J."/>
            <person name="Hou H.L."/>
            <person name="Hu L."/>
            <person name="Hu X.T."/>
            <person name="Jiang X.T."/>
            <person name="Lai R."/>
            <person name="Lang Y.S."/>
            <person name="Liang B."/>
            <person name="Liao S.G."/>
            <person name="Mu D."/>
            <person name="Ma Y.Y."/>
            <person name="Niu Y.Y."/>
            <person name="Sun X.Q."/>
            <person name="Xia J.Q."/>
            <person name="Xiao J."/>
            <person name="Xiong Z.Q."/>
            <person name="Xu L."/>
            <person name="Yang L."/>
            <person name="Zhang Y."/>
            <person name="Zhao W."/>
            <person name="Zhao X.D."/>
            <person name="Zheng Y.T."/>
            <person name="Zhou J.M."/>
            <person name="Zhu Y.B."/>
            <person name="Zhang G.J."/>
            <person name="Wang J."/>
            <person name="Yao Y.G."/>
        </authorList>
    </citation>
    <scope>NUCLEOTIDE SEQUENCE [LARGE SCALE GENOMIC DNA]</scope>
</reference>
<dbReference type="EMBL" id="KB320797">
    <property type="protein sequence ID" value="ELW63056.1"/>
    <property type="molecule type" value="Genomic_DNA"/>
</dbReference>